<keyword evidence="2 5" id="KW-0812">Transmembrane</keyword>
<feature type="transmembrane region" description="Helical" evidence="5">
    <location>
        <begin position="51"/>
        <end position="75"/>
    </location>
</feature>
<name>A0ABR3GM65_9PEZI</name>
<reference evidence="6 7" key="1">
    <citation type="submission" date="2024-02" db="EMBL/GenBank/DDBJ databases">
        <title>Discinaceae phylogenomics.</title>
        <authorList>
            <person name="Dirks A.C."/>
            <person name="James T.Y."/>
        </authorList>
    </citation>
    <scope>NUCLEOTIDE SEQUENCE [LARGE SCALE GENOMIC DNA]</scope>
    <source>
        <strain evidence="6 7">ACD0624</strain>
    </source>
</reference>
<keyword evidence="4 5" id="KW-0472">Membrane</keyword>
<keyword evidence="3 5" id="KW-1133">Transmembrane helix</keyword>
<protein>
    <submittedName>
        <fullName evidence="6">Uncharacterized protein</fullName>
    </submittedName>
</protein>
<comment type="caution">
    <text evidence="6">The sequence shown here is derived from an EMBL/GenBank/DDBJ whole genome shotgun (WGS) entry which is preliminary data.</text>
</comment>
<evidence type="ECO:0000313" key="7">
    <source>
        <dbReference type="Proteomes" id="UP001447188"/>
    </source>
</evidence>
<evidence type="ECO:0000256" key="4">
    <source>
        <dbReference type="ARBA" id="ARBA00023136"/>
    </source>
</evidence>
<feature type="transmembrane region" description="Helical" evidence="5">
    <location>
        <begin position="7"/>
        <end position="31"/>
    </location>
</feature>
<dbReference type="EMBL" id="JBBBZM010000040">
    <property type="protein sequence ID" value="KAL0637018.1"/>
    <property type="molecule type" value="Genomic_DNA"/>
</dbReference>
<evidence type="ECO:0000256" key="3">
    <source>
        <dbReference type="ARBA" id="ARBA00022989"/>
    </source>
</evidence>
<comment type="subcellular location">
    <subcellularLocation>
        <location evidence="1">Membrane</location>
    </subcellularLocation>
</comment>
<organism evidence="6 7">
    <name type="scientific">Discina gigas</name>
    <dbReference type="NCBI Taxonomy" id="1032678"/>
    <lineage>
        <taxon>Eukaryota</taxon>
        <taxon>Fungi</taxon>
        <taxon>Dikarya</taxon>
        <taxon>Ascomycota</taxon>
        <taxon>Pezizomycotina</taxon>
        <taxon>Pezizomycetes</taxon>
        <taxon>Pezizales</taxon>
        <taxon>Discinaceae</taxon>
        <taxon>Discina</taxon>
    </lineage>
</organism>
<accession>A0ABR3GM65</accession>
<evidence type="ECO:0000313" key="6">
    <source>
        <dbReference type="EMBL" id="KAL0637018.1"/>
    </source>
</evidence>
<evidence type="ECO:0000256" key="5">
    <source>
        <dbReference type="SAM" id="Phobius"/>
    </source>
</evidence>
<proteinExistence type="predicted"/>
<dbReference type="InterPro" id="IPR056552">
    <property type="entry name" value="Ribonucl_Kappa"/>
</dbReference>
<dbReference type="Proteomes" id="UP001447188">
    <property type="component" value="Unassembled WGS sequence"/>
</dbReference>
<sequence>MKPLFSAFTAWSCIVLSVFAIIILTAIGTLFKIGHESMLGSINDPEDGKSVAATVFGAVVVYIGFLVFCSGQAWLHSRQRSVQLH</sequence>
<evidence type="ECO:0000256" key="1">
    <source>
        <dbReference type="ARBA" id="ARBA00004370"/>
    </source>
</evidence>
<keyword evidence="7" id="KW-1185">Reference proteome</keyword>
<evidence type="ECO:0000256" key="2">
    <source>
        <dbReference type="ARBA" id="ARBA00022692"/>
    </source>
</evidence>
<gene>
    <name evidence="6" type="ORF">Q9L58_004000</name>
</gene>
<dbReference type="Pfam" id="PF23489">
    <property type="entry name" value="V-ATPase_su_f"/>
    <property type="match status" value="1"/>
</dbReference>